<reference evidence="2 3" key="1">
    <citation type="journal article" date="2016" name="Nat. Commun.">
        <title>Thousands of microbial genomes shed light on interconnected biogeochemical processes in an aquifer system.</title>
        <authorList>
            <person name="Anantharaman K."/>
            <person name="Brown C.T."/>
            <person name="Hug L.A."/>
            <person name="Sharon I."/>
            <person name="Castelle C.J."/>
            <person name="Probst A.J."/>
            <person name="Thomas B.C."/>
            <person name="Singh A."/>
            <person name="Wilkins M.J."/>
            <person name="Karaoz U."/>
            <person name="Brodie E.L."/>
            <person name="Williams K.H."/>
            <person name="Hubbard S.S."/>
            <person name="Banfield J.F."/>
        </authorList>
    </citation>
    <scope>NUCLEOTIDE SEQUENCE [LARGE SCALE GENOMIC DNA]</scope>
</reference>
<comment type="caution">
    <text evidence="2">The sequence shown here is derived from an EMBL/GenBank/DDBJ whole genome shotgun (WGS) entry which is preliminary data.</text>
</comment>
<accession>A0A1G2D430</accession>
<feature type="transmembrane region" description="Helical" evidence="1">
    <location>
        <begin position="7"/>
        <end position="28"/>
    </location>
</feature>
<feature type="transmembrane region" description="Helical" evidence="1">
    <location>
        <begin position="65"/>
        <end position="89"/>
    </location>
</feature>
<proteinExistence type="predicted"/>
<organism evidence="2 3">
    <name type="scientific">Candidatus Lloydbacteria bacterium RIFCSPHIGHO2_02_FULL_50_13</name>
    <dbReference type="NCBI Taxonomy" id="1798661"/>
    <lineage>
        <taxon>Bacteria</taxon>
        <taxon>Candidatus Lloydiibacteriota</taxon>
    </lineage>
</organism>
<evidence type="ECO:0000256" key="1">
    <source>
        <dbReference type="SAM" id="Phobius"/>
    </source>
</evidence>
<evidence type="ECO:0000313" key="2">
    <source>
        <dbReference type="EMBL" id="OGZ08406.1"/>
    </source>
</evidence>
<keyword evidence="1" id="KW-1133">Transmembrane helix</keyword>
<dbReference type="Proteomes" id="UP000177996">
    <property type="component" value="Unassembled WGS sequence"/>
</dbReference>
<name>A0A1G2D430_9BACT</name>
<feature type="transmembrane region" description="Helical" evidence="1">
    <location>
        <begin position="34"/>
        <end position="53"/>
    </location>
</feature>
<keyword evidence="1" id="KW-0472">Membrane</keyword>
<evidence type="ECO:0000313" key="3">
    <source>
        <dbReference type="Proteomes" id="UP000177996"/>
    </source>
</evidence>
<sequence length="90" mass="10443">MIGTLLFYAFMFGYRYLGGIPEGLFYFLAYNVVVPFQLFVVLILVPAALFRFYTILVKLETNERWDLLIVSLVLVLAAFSIVTNLQYLLY</sequence>
<dbReference type="EMBL" id="MHLL01000035">
    <property type="protein sequence ID" value="OGZ08406.1"/>
    <property type="molecule type" value="Genomic_DNA"/>
</dbReference>
<gene>
    <name evidence="2" type="ORF">A3D65_03515</name>
</gene>
<dbReference type="AlphaFoldDB" id="A0A1G2D430"/>
<protein>
    <submittedName>
        <fullName evidence="2">Uncharacterized protein</fullName>
    </submittedName>
</protein>
<keyword evidence="1" id="KW-0812">Transmembrane</keyword>